<evidence type="ECO:0000313" key="5">
    <source>
        <dbReference type="Proteomes" id="UP000647416"/>
    </source>
</evidence>
<evidence type="ECO:0000256" key="2">
    <source>
        <dbReference type="SAM" id="SignalP"/>
    </source>
</evidence>
<evidence type="ECO:0000259" key="3">
    <source>
        <dbReference type="PROSITE" id="PS51272"/>
    </source>
</evidence>
<dbReference type="Proteomes" id="UP000647416">
    <property type="component" value="Unassembled WGS sequence"/>
</dbReference>
<keyword evidence="5" id="KW-1185">Reference proteome</keyword>
<evidence type="ECO:0000313" key="4">
    <source>
        <dbReference type="EMBL" id="MBC8595369.1"/>
    </source>
</evidence>
<reference evidence="4" key="1">
    <citation type="submission" date="2020-08" db="EMBL/GenBank/DDBJ databases">
        <title>Genome public.</title>
        <authorList>
            <person name="Liu C."/>
            <person name="Sun Q."/>
        </authorList>
    </citation>
    <scope>NUCLEOTIDE SEQUENCE</scope>
    <source>
        <strain evidence="4">NSJ-50</strain>
    </source>
</reference>
<dbReference type="InterPro" id="IPR001119">
    <property type="entry name" value="SLH_dom"/>
</dbReference>
<feature type="signal peptide" evidence="2">
    <location>
        <begin position="1"/>
        <end position="20"/>
    </location>
</feature>
<dbReference type="CDD" id="cd00688">
    <property type="entry name" value="ISOPREN_C2_like"/>
    <property type="match status" value="1"/>
</dbReference>
<organism evidence="4 5">
    <name type="scientific">Qingrenia yutianensis</name>
    <dbReference type="NCBI Taxonomy" id="2763676"/>
    <lineage>
        <taxon>Bacteria</taxon>
        <taxon>Bacillati</taxon>
        <taxon>Bacillota</taxon>
        <taxon>Clostridia</taxon>
        <taxon>Eubacteriales</taxon>
        <taxon>Oscillospiraceae</taxon>
        <taxon>Qingrenia</taxon>
    </lineage>
</organism>
<dbReference type="InterPro" id="IPR001330">
    <property type="entry name" value="Prenyltrans"/>
</dbReference>
<dbReference type="Pfam" id="PF00395">
    <property type="entry name" value="SLH"/>
    <property type="match status" value="3"/>
</dbReference>
<feature type="domain" description="SLH" evidence="3">
    <location>
        <begin position="401"/>
        <end position="460"/>
    </location>
</feature>
<evidence type="ECO:0000256" key="1">
    <source>
        <dbReference type="ARBA" id="ARBA00022737"/>
    </source>
</evidence>
<feature type="domain" description="SLH" evidence="3">
    <location>
        <begin position="337"/>
        <end position="400"/>
    </location>
</feature>
<keyword evidence="1" id="KW-0677">Repeat</keyword>
<dbReference type="EMBL" id="JACRTE010000001">
    <property type="protein sequence ID" value="MBC8595369.1"/>
    <property type="molecule type" value="Genomic_DNA"/>
</dbReference>
<dbReference type="InterPro" id="IPR051465">
    <property type="entry name" value="Cell_Envelope_Struct_Comp"/>
</dbReference>
<name>A0A926FBC6_9FIRM</name>
<sequence>MKKTASILLTFIMLFSVAYSAPDLDAAVEKSVQYINSAVPSPNVSSIGGEWAVTALARSGAENQQEFFGKYYDNLVKKLTEKNGVLHDRKYTEYSRVILAVTAIGKNAENVSGYNLITPLCGFDNTVWQGINGAIWALIALDSGNYISENTEIRGKYIEKIISEQNPDGGWSLSDTGTSDTDLTAMALTALAKYKNDEKISTAVNSAVEFLSNSQNENGGFSTYGTETSESVSQVIIALCALKIPQNDARFVKNGKTPYDNLMTYYDGNGGFYHDTDKSGSNQMASEQAFCALVSLKRFNENLCSIYDMTDIKKQDENANNTGLSGKNPDINVPGFSENRTFSDIIGNSAQNEIEALASRKIINGKTDDIFAPDMPVTRAEFSALITRALGLVKAENVKNFDDVLADDWFFTPISVCANYGIVKGISDTEFNPNGFITNQETAVMLERAAKICGLENDISQDGARDILAVFEDYTASSDWAQNALAFCYKNDIFSDDTDLINPQNNAARGEIAVRIYNLLKTAKLI</sequence>
<dbReference type="PANTHER" id="PTHR43308:SF5">
    <property type="entry name" value="S-LAYER PROTEIN _ PEPTIDOGLYCAN ENDO-BETA-N-ACETYLGLUCOSAMINIDASE"/>
    <property type="match status" value="1"/>
</dbReference>
<feature type="chain" id="PRO_5038984024" evidence="2">
    <location>
        <begin position="21"/>
        <end position="526"/>
    </location>
</feature>
<keyword evidence="2" id="KW-0732">Signal</keyword>
<dbReference type="AlphaFoldDB" id="A0A926FBC6"/>
<dbReference type="SUPFAM" id="SSF48239">
    <property type="entry name" value="Terpenoid cyclases/Protein prenyltransferases"/>
    <property type="match status" value="1"/>
</dbReference>
<dbReference type="GO" id="GO:0003824">
    <property type="term" value="F:catalytic activity"/>
    <property type="evidence" value="ECO:0007669"/>
    <property type="project" value="InterPro"/>
</dbReference>
<accession>A0A926FBC6</accession>
<protein>
    <submittedName>
        <fullName evidence="4">S-layer homology domain-containing protein</fullName>
    </submittedName>
</protein>
<dbReference type="Gene3D" id="1.50.10.20">
    <property type="match status" value="1"/>
</dbReference>
<gene>
    <name evidence="4" type="ORF">H8706_00600</name>
</gene>
<dbReference type="Pfam" id="PF00432">
    <property type="entry name" value="Prenyltrans"/>
    <property type="match status" value="1"/>
</dbReference>
<dbReference type="PANTHER" id="PTHR43308">
    <property type="entry name" value="OUTER MEMBRANE PROTEIN ALPHA-RELATED"/>
    <property type="match status" value="1"/>
</dbReference>
<proteinExistence type="predicted"/>
<dbReference type="RefSeq" id="WP_262431083.1">
    <property type="nucleotide sequence ID" value="NZ_JACRTE010000001.1"/>
</dbReference>
<feature type="domain" description="SLH" evidence="3">
    <location>
        <begin position="468"/>
        <end position="526"/>
    </location>
</feature>
<comment type="caution">
    <text evidence="4">The sequence shown here is derived from an EMBL/GenBank/DDBJ whole genome shotgun (WGS) entry which is preliminary data.</text>
</comment>
<dbReference type="InterPro" id="IPR008930">
    <property type="entry name" value="Terpenoid_cyclase/PrenylTrfase"/>
</dbReference>
<dbReference type="PROSITE" id="PS51272">
    <property type="entry name" value="SLH"/>
    <property type="match status" value="3"/>
</dbReference>